<keyword evidence="6" id="KW-0378">Hydrolase</keyword>
<evidence type="ECO:0000313" key="11">
    <source>
        <dbReference type="EMBL" id="QBX57333.1"/>
    </source>
</evidence>
<keyword evidence="8" id="KW-0234">DNA repair</keyword>
<evidence type="ECO:0000256" key="3">
    <source>
        <dbReference type="ARBA" id="ARBA00022722"/>
    </source>
</evidence>
<feature type="region of interest" description="Disordered" evidence="9">
    <location>
        <begin position="358"/>
        <end position="383"/>
    </location>
</feature>
<dbReference type="GO" id="GO:0046872">
    <property type="term" value="F:metal ion binding"/>
    <property type="evidence" value="ECO:0007669"/>
    <property type="project" value="UniProtKB-KW"/>
</dbReference>
<dbReference type="EMBL" id="CP038436">
    <property type="protein sequence ID" value="QBX57333.1"/>
    <property type="molecule type" value="Genomic_DNA"/>
</dbReference>
<dbReference type="GO" id="GO:0070260">
    <property type="term" value="F:5'-tyrosyl-DNA phosphodiesterase activity"/>
    <property type="evidence" value="ECO:0007669"/>
    <property type="project" value="TreeGrafter"/>
</dbReference>
<sequence>MTTRRRLAALGCAASVLLAPLTVMGLAEAKTPPGKPVTVMTRNIYLGVDINRPVEAAMEAAAQPGASLITVLTALAHATDESRRIVDRTDFHVRAELLADEIGDARPDLVGLQEVALWRHGPMEIGQVGVPNAEVVDYDFLQILLDELAERGTPYVAASIADRADVEAPSFSGSVAAPVNPRDIRLTMRDVVLMRQSSSLTEIDEGQAVYDVNLSLGVAGVTFDFDRGYQWIDVRAGSERFRFVNTHLEAFSSDIALAQAQQLVSEATSPDRSTIFVCDCNSDPVNSKVKEIDTVPHKAPYELITGPGGYTDLWKASGRPADLPGFDAGDTSGLNETVDEPLPGSWTHRIDMVFGRTASGEPLTTDRGRVTGRDGDPRDPATGLWPSDHAGVVMRVRGL</sequence>
<dbReference type="OrthoDB" id="9787701at2"/>
<dbReference type="PANTHER" id="PTHR15822:SF4">
    <property type="entry name" value="TYROSYL-DNA PHOSPHODIESTERASE 2"/>
    <property type="match status" value="1"/>
</dbReference>
<keyword evidence="3" id="KW-0540">Nuclease</keyword>
<keyword evidence="7" id="KW-0460">Magnesium</keyword>
<dbReference type="RefSeq" id="WP_135269318.1">
    <property type="nucleotide sequence ID" value="NZ_CP038436.1"/>
</dbReference>
<evidence type="ECO:0000256" key="7">
    <source>
        <dbReference type="ARBA" id="ARBA00022842"/>
    </source>
</evidence>
<protein>
    <recommendedName>
        <fullName evidence="13">Endonuclease/exonuclease/phosphatase domain-containing protein</fullName>
    </recommendedName>
</protein>
<evidence type="ECO:0000256" key="5">
    <source>
        <dbReference type="ARBA" id="ARBA00022763"/>
    </source>
</evidence>
<keyword evidence="12" id="KW-1185">Reference proteome</keyword>
<dbReference type="GO" id="GO:0004518">
    <property type="term" value="F:nuclease activity"/>
    <property type="evidence" value="ECO:0007669"/>
    <property type="project" value="UniProtKB-KW"/>
</dbReference>
<comment type="cofactor">
    <cofactor evidence="2">
        <name>Mg(2+)</name>
        <dbReference type="ChEBI" id="CHEBI:18420"/>
    </cofactor>
</comment>
<evidence type="ECO:0000256" key="8">
    <source>
        <dbReference type="ARBA" id="ARBA00023204"/>
    </source>
</evidence>
<evidence type="ECO:0008006" key="13">
    <source>
        <dbReference type="Google" id="ProtNLM"/>
    </source>
</evidence>
<dbReference type="GO" id="GO:0005737">
    <property type="term" value="C:cytoplasm"/>
    <property type="evidence" value="ECO:0007669"/>
    <property type="project" value="TreeGrafter"/>
</dbReference>
<comment type="cofactor">
    <cofactor evidence="1">
        <name>Mn(2+)</name>
        <dbReference type="ChEBI" id="CHEBI:29035"/>
    </cofactor>
</comment>
<dbReference type="InterPro" id="IPR051547">
    <property type="entry name" value="TDP2-like"/>
</dbReference>
<dbReference type="Proteomes" id="UP000294853">
    <property type="component" value="Chromosome"/>
</dbReference>
<evidence type="ECO:0000256" key="2">
    <source>
        <dbReference type="ARBA" id="ARBA00001946"/>
    </source>
</evidence>
<dbReference type="KEGG" id="nsn:EXE58_19145"/>
<evidence type="ECO:0000256" key="6">
    <source>
        <dbReference type="ARBA" id="ARBA00022801"/>
    </source>
</evidence>
<proteinExistence type="predicted"/>
<dbReference type="Gene3D" id="3.60.10.10">
    <property type="entry name" value="Endonuclease/exonuclease/phosphatase"/>
    <property type="match status" value="1"/>
</dbReference>
<organism evidence="11 12">
    <name type="scientific">Nocardioides seonyuensis</name>
    <dbReference type="NCBI Taxonomy" id="2518371"/>
    <lineage>
        <taxon>Bacteria</taxon>
        <taxon>Bacillati</taxon>
        <taxon>Actinomycetota</taxon>
        <taxon>Actinomycetes</taxon>
        <taxon>Propionibacteriales</taxon>
        <taxon>Nocardioidaceae</taxon>
        <taxon>Nocardioides</taxon>
    </lineage>
</organism>
<dbReference type="SUPFAM" id="SSF56219">
    <property type="entry name" value="DNase I-like"/>
    <property type="match status" value="1"/>
</dbReference>
<dbReference type="AlphaFoldDB" id="A0A4P7IKD6"/>
<dbReference type="InterPro" id="IPR036691">
    <property type="entry name" value="Endo/exonu/phosph_ase_sf"/>
</dbReference>
<keyword evidence="4" id="KW-0479">Metal-binding</keyword>
<feature type="chain" id="PRO_5020789051" description="Endonuclease/exonuclease/phosphatase domain-containing protein" evidence="10">
    <location>
        <begin position="30"/>
        <end position="399"/>
    </location>
</feature>
<evidence type="ECO:0000256" key="9">
    <source>
        <dbReference type="SAM" id="MobiDB-lite"/>
    </source>
</evidence>
<gene>
    <name evidence="11" type="ORF">EXE58_19145</name>
</gene>
<dbReference type="PANTHER" id="PTHR15822">
    <property type="entry name" value="TRAF AND TNF RECEPTOR-ASSOCIATED PROTEIN"/>
    <property type="match status" value="1"/>
</dbReference>
<feature type="compositionally biased region" description="Basic and acidic residues" evidence="9">
    <location>
        <begin position="364"/>
        <end position="379"/>
    </location>
</feature>
<feature type="signal peptide" evidence="10">
    <location>
        <begin position="1"/>
        <end position="29"/>
    </location>
</feature>
<reference evidence="11 12" key="1">
    <citation type="submission" date="2019-03" db="EMBL/GenBank/DDBJ databases">
        <title>Three New Species of Nocardioides, Nocardioides euryhalodurans sp. nov., Nocardioides seonyuensis sp. nov. and Nocardioides eburneoflavus sp. nov. Iolated from Soil.</title>
        <authorList>
            <person name="Roh S.G."/>
            <person name="Lee C."/>
            <person name="Kim M.-K."/>
            <person name="Kim S.B."/>
        </authorList>
    </citation>
    <scope>NUCLEOTIDE SEQUENCE [LARGE SCALE GENOMIC DNA]</scope>
    <source>
        <strain evidence="11 12">MMS17-SY207-3</strain>
    </source>
</reference>
<evidence type="ECO:0000313" key="12">
    <source>
        <dbReference type="Proteomes" id="UP000294853"/>
    </source>
</evidence>
<accession>A0A4P7IKD6</accession>
<evidence type="ECO:0000256" key="10">
    <source>
        <dbReference type="SAM" id="SignalP"/>
    </source>
</evidence>
<dbReference type="GO" id="GO:0003697">
    <property type="term" value="F:single-stranded DNA binding"/>
    <property type="evidence" value="ECO:0007669"/>
    <property type="project" value="TreeGrafter"/>
</dbReference>
<name>A0A4P7IKD6_9ACTN</name>
<evidence type="ECO:0000256" key="4">
    <source>
        <dbReference type="ARBA" id="ARBA00022723"/>
    </source>
</evidence>
<keyword evidence="10" id="KW-0732">Signal</keyword>
<dbReference type="GO" id="GO:0006302">
    <property type="term" value="P:double-strand break repair"/>
    <property type="evidence" value="ECO:0007669"/>
    <property type="project" value="TreeGrafter"/>
</dbReference>
<keyword evidence="5" id="KW-0227">DNA damage</keyword>
<evidence type="ECO:0000256" key="1">
    <source>
        <dbReference type="ARBA" id="ARBA00001936"/>
    </source>
</evidence>